<dbReference type="EMBL" id="QNUK01000202">
    <property type="protein sequence ID" value="KAF5898379.1"/>
    <property type="molecule type" value="Genomic_DNA"/>
</dbReference>
<evidence type="ECO:0000313" key="1">
    <source>
        <dbReference type="EMBL" id="KAF5898379.1"/>
    </source>
</evidence>
<sequence length="62" mass="7225">NGVLYNTFQLLNSQQGTFIFLVHCLLNHEAPNNPSINMTRDLMMCCLMEYIGELDQLIKEYE</sequence>
<accession>A0A8J4WZ76</accession>
<evidence type="ECO:0000313" key="2">
    <source>
        <dbReference type="Proteomes" id="UP000727407"/>
    </source>
</evidence>
<dbReference type="OrthoDB" id="1100386at2759"/>
<dbReference type="AlphaFoldDB" id="A0A8J4WZ76"/>
<reference evidence="1" key="1">
    <citation type="submission" date="2020-07" db="EMBL/GenBank/DDBJ databases">
        <title>Clarias magur genome sequencing, assembly and annotation.</title>
        <authorList>
            <person name="Kushwaha B."/>
            <person name="Kumar R."/>
            <person name="Das P."/>
            <person name="Joshi C.G."/>
            <person name="Kumar D."/>
            <person name="Nagpure N.S."/>
            <person name="Pandey M."/>
            <person name="Agarwal S."/>
            <person name="Srivastava S."/>
            <person name="Singh M."/>
            <person name="Sahoo L."/>
            <person name="Jayasankar P."/>
            <person name="Meher P.K."/>
            <person name="Koringa P.G."/>
            <person name="Iquebal M.A."/>
            <person name="Das S.P."/>
            <person name="Bit A."/>
            <person name="Patnaik S."/>
            <person name="Patel N."/>
            <person name="Shah T.M."/>
            <person name="Hinsu A."/>
            <person name="Jena J.K."/>
        </authorList>
    </citation>
    <scope>NUCLEOTIDE SEQUENCE</scope>
    <source>
        <strain evidence="1">CIFAMagur01</strain>
        <tissue evidence="1">Testis</tissue>
    </source>
</reference>
<organism evidence="1 2">
    <name type="scientific">Clarias magur</name>
    <name type="common">Asian catfish</name>
    <name type="synonym">Macropteronotus magur</name>
    <dbReference type="NCBI Taxonomy" id="1594786"/>
    <lineage>
        <taxon>Eukaryota</taxon>
        <taxon>Metazoa</taxon>
        <taxon>Chordata</taxon>
        <taxon>Craniata</taxon>
        <taxon>Vertebrata</taxon>
        <taxon>Euteleostomi</taxon>
        <taxon>Actinopterygii</taxon>
        <taxon>Neopterygii</taxon>
        <taxon>Teleostei</taxon>
        <taxon>Ostariophysi</taxon>
        <taxon>Siluriformes</taxon>
        <taxon>Clariidae</taxon>
        <taxon>Clarias</taxon>
    </lineage>
</organism>
<dbReference type="Proteomes" id="UP000727407">
    <property type="component" value="Unassembled WGS sequence"/>
</dbReference>
<comment type="caution">
    <text evidence="1">The sequence shown here is derived from an EMBL/GenBank/DDBJ whole genome shotgun (WGS) entry which is preliminary data.</text>
</comment>
<name>A0A8J4WZ76_CLAMG</name>
<feature type="non-terminal residue" evidence="1">
    <location>
        <position position="1"/>
    </location>
</feature>
<protein>
    <submittedName>
        <fullName evidence="1">CD97 antigen-like</fullName>
    </submittedName>
</protein>
<feature type="non-terminal residue" evidence="1">
    <location>
        <position position="62"/>
    </location>
</feature>
<gene>
    <name evidence="1" type="ORF">DAT39_011913</name>
</gene>
<proteinExistence type="predicted"/>
<keyword evidence="2" id="KW-1185">Reference proteome</keyword>